<keyword evidence="1" id="KW-0472">Membrane</keyword>
<dbReference type="Proteomes" id="UP000752171">
    <property type="component" value="Unassembled WGS sequence"/>
</dbReference>
<reference evidence="2 3" key="1">
    <citation type="submission" date="2021-07" db="EMBL/GenBank/DDBJ databases">
        <authorList>
            <person name="Imarazene B."/>
            <person name="Zahm M."/>
            <person name="Klopp C."/>
            <person name="Cabau C."/>
            <person name="Beille S."/>
            <person name="Jouanno E."/>
            <person name="Castinel A."/>
            <person name="Lluch J."/>
            <person name="Gil L."/>
            <person name="Kuchtly C."/>
            <person name="Lopez Roques C."/>
            <person name="Donnadieu C."/>
            <person name="Parrinello H."/>
            <person name="Journot L."/>
            <person name="Du K."/>
            <person name="Schartl M."/>
            <person name="Retaux S."/>
            <person name="Guiguen Y."/>
        </authorList>
    </citation>
    <scope>NUCLEOTIDE SEQUENCE [LARGE SCALE GENOMIC DNA]</scope>
    <source>
        <strain evidence="2">Pach_M1</strain>
        <tissue evidence="2">Testis</tissue>
    </source>
</reference>
<dbReference type="AlphaFoldDB" id="A0A8T2LFM7"/>
<evidence type="ECO:0000313" key="3">
    <source>
        <dbReference type="Proteomes" id="UP000752171"/>
    </source>
</evidence>
<protein>
    <submittedName>
        <fullName evidence="2">Uncharacterized protein</fullName>
    </submittedName>
</protein>
<accession>A0A8T2LFM7</accession>
<feature type="transmembrane region" description="Helical" evidence="1">
    <location>
        <begin position="31"/>
        <end position="54"/>
    </location>
</feature>
<keyword evidence="1" id="KW-1133">Transmembrane helix</keyword>
<keyword evidence="1" id="KW-0812">Transmembrane</keyword>
<proteinExistence type="predicted"/>
<name>A0A8T2LFM7_ASTMX</name>
<evidence type="ECO:0000313" key="2">
    <source>
        <dbReference type="EMBL" id="KAG9270818.1"/>
    </source>
</evidence>
<feature type="transmembrane region" description="Helical" evidence="1">
    <location>
        <begin position="123"/>
        <end position="149"/>
    </location>
</feature>
<dbReference type="EMBL" id="JAICCE010000012">
    <property type="protein sequence ID" value="KAG9270818.1"/>
    <property type="molecule type" value="Genomic_DNA"/>
</dbReference>
<organism evidence="2 3">
    <name type="scientific">Astyanax mexicanus</name>
    <name type="common">Blind cave fish</name>
    <name type="synonym">Astyanax fasciatus mexicanus</name>
    <dbReference type="NCBI Taxonomy" id="7994"/>
    <lineage>
        <taxon>Eukaryota</taxon>
        <taxon>Metazoa</taxon>
        <taxon>Chordata</taxon>
        <taxon>Craniata</taxon>
        <taxon>Vertebrata</taxon>
        <taxon>Euteleostomi</taxon>
        <taxon>Actinopterygii</taxon>
        <taxon>Neopterygii</taxon>
        <taxon>Teleostei</taxon>
        <taxon>Ostariophysi</taxon>
        <taxon>Characiformes</taxon>
        <taxon>Characoidei</taxon>
        <taxon>Acestrorhamphidae</taxon>
        <taxon>Acestrorhamphinae</taxon>
        <taxon>Astyanax</taxon>
    </lineage>
</organism>
<sequence length="196" mass="21350">MRDISSASVNSTLYVYMQVSESAESMPVQSAINAVLALLLVDCFFIMEALNLLVKPETKECLILMVFSILSLLCSFVAFVLILVYAKQDSKPLGIFSPALDNSTNSQLLEIISSASALDNSTVAAQVLTGLAMSFCLVQSILNIILLFIGRTHELRRYDCFGFGVIAFVNLSLTGKINVHLFVVKCETGAKYKACT</sequence>
<evidence type="ECO:0000256" key="1">
    <source>
        <dbReference type="SAM" id="Phobius"/>
    </source>
</evidence>
<gene>
    <name evidence="2" type="ORF">AMEX_G15810</name>
</gene>
<feature type="transmembrane region" description="Helical" evidence="1">
    <location>
        <begin position="61"/>
        <end position="86"/>
    </location>
</feature>
<comment type="caution">
    <text evidence="2">The sequence shown here is derived from an EMBL/GenBank/DDBJ whole genome shotgun (WGS) entry which is preliminary data.</text>
</comment>